<evidence type="ECO:0000313" key="15">
    <source>
        <dbReference type="EMBL" id="KAK1421118.1"/>
    </source>
</evidence>
<dbReference type="PRINTS" id="PR00463">
    <property type="entry name" value="EP450I"/>
</dbReference>
<evidence type="ECO:0000256" key="14">
    <source>
        <dbReference type="SAM" id="Phobius"/>
    </source>
</evidence>
<dbReference type="CDD" id="cd11072">
    <property type="entry name" value="CYP71-like"/>
    <property type="match status" value="1"/>
</dbReference>
<evidence type="ECO:0000256" key="8">
    <source>
        <dbReference type="ARBA" id="ARBA00023002"/>
    </source>
</evidence>
<dbReference type="SUPFAM" id="SSF48264">
    <property type="entry name" value="Cytochrome P450"/>
    <property type="match status" value="1"/>
</dbReference>
<evidence type="ECO:0000256" key="9">
    <source>
        <dbReference type="ARBA" id="ARBA00023004"/>
    </source>
</evidence>
<keyword evidence="10 13" id="KW-0503">Monooxygenase</keyword>
<keyword evidence="8 13" id="KW-0560">Oxidoreductase</keyword>
<comment type="pathway">
    <text evidence="2">Secondary metabolite biosynthesis; terpenoid biosynthesis.</text>
</comment>
<proteinExistence type="inferred from homology"/>
<dbReference type="InterPro" id="IPR001128">
    <property type="entry name" value="Cyt_P450"/>
</dbReference>
<dbReference type="AlphaFoldDB" id="A0AAD8KGE0"/>
<dbReference type="FunFam" id="1.10.630.10:FF:000011">
    <property type="entry name" value="Cytochrome P450 83B1"/>
    <property type="match status" value="1"/>
</dbReference>
<dbReference type="Gene3D" id="1.10.630.10">
    <property type="entry name" value="Cytochrome P450"/>
    <property type="match status" value="1"/>
</dbReference>
<comment type="similarity">
    <text evidence="3 13">Belongs to the cytochrome P450 family.</text>
</comment>
<comment type="cofactor">
    <cofactor evidence="12">
        <name>heme</name>
        <dbReference type="ChEBI" id="CHEBI:30413"/>
    </cofactor>
</comment>
<dbReference type="InterPro" id="IPR036396">
    <property type="entry name" value="Cyt_P450_sf"/>
</dbReference>
<evidence type="ECO:0000256" key="12">
    <source>
        <dbReference type="PIRSR" id="PIRSR602401-1"/>
    </source>
</evidence>
<dbReference type="InterPro" id="IPR002401">
    <property type="entry name" value="Cyt_P450_E_grp-I"/>
</dbReference>
<comment type="caution">
    <text evidence="15">The sequence shown here is derived from an EMBL/GenBank/DDBJ whole genome shotgun (WGS) entry which is preliminary data.</text>
</comment>
<evidence type="ECO:0000256" key="5">
    <source>
        <dbReference type="ARBA" id="ARBA00022692"/>
    </source>
</evidence>
<dbReference type="GO" id="GO:0020037">
    <property type="term" value="F:heme binding"/>
    <property type="evidence" value="ECO:0007669"/>
    <property type="project" value="InterPro"/>
</dbReference>
<evidence type="ECO:0000256" key="1">
    <source>
        <dbReference type="ARBA" id="ARBA00004370"/>
    </source>
</evidence>
<protein>
    <recommendedName>
        <fullName evidence="17">Cytochrome P450</fullName>
    </recommendedName>
</protein>
<dbReference type="PANTHER" id="PTHR47955">
    <property type="entry name" value="CYTOCHROME P450 FAMILY 71 PROTEIN"/>
    <property type="match status" value="1"/>
</dbReference>
<gene>
    <name evidence="15" type="ORF">QVD17_23226</name>
</gene>
<keyword evidence="5 14" id="KW-0812">Transmembrane</keyword>
<dbReference type="InterPro" id="IPR017972">
    <property type="entry name" value="Cyt_P450_CS"/>
</dbReference>
<evidence type="ECO:0000256" key="4">
    <source>
        <dbReference type="ARBA" id="ARBA00022617"/>
    </source>
</evidence>
<keyword evidence="16" id="KW-1185">Reference proteome</keyword>
<evidence type="ECO:0000256" key="2">
    <source>
        <dbReference type="ARBA" id="ARBA00004721"/>
    </source>
</evidence>
<keyword evidence="4 12" id="KW-0349">Heme</keyword>
<sequence length="502" mass="57407">MEIFTIFSSGHLTTPLIFFFLFFIFIYTLTSYSNSSFKLPPNPPKLPIIGNLHQLLGKPRHHALWQLSEQYGPVMRFDIGSRTYLIISSPTMAKQIMKTQDHIFCSRPFSTATKRLTYNYLDIAFSPQTDHRREMRKILVSELLGPKKARLFNHVLMTEVEAMVRGLELNNVVNLNKLFLALVKGVVCKVAFGKNYRQQPVTGPSWEVVVDEAQEMLGGSIGDSFPWVGRFIDRLSGFDSKLERCFSNLDAYIETVIDDHVKQKVGEVSEDDKDFVHTLLEMSSKDDSSGYRLTKKDIKALIMDVLTGGVDTTVVTLIWTMSEITRNVRVMQKLKTEIRHLTGRKQKIDQVDITKMTYLKMVVKETLRLHPPAPLLIPHECMSHCEVGGYDVFRGTSALINAWGIGRDPRVWGENASEFYPERFEKFEVDFEMVPFGAGRRSCPAMNMAPATVEFVIANLVYWFDWVVPDGVKNEDLNMEDEGTLILRKKVPLCLVPMKYNH</sequence>
<organism evidence="15 16">
    <name type="scientific">Tagetes erecta</name>
    <name type="common">African marigold</name>
    <dbReference type="NCBI Taxonomy" id="13708"/>
    <lineage>
        <taxon>Eukaryota</taxon>
        <taxon>Viridiplantae</taxon>
        <taxon>Streptophyta</taxon>
        <taxon>Embryophyta</taxon>
        <taxon>Tracheophyta</taxon>
        <taxon>Spermatophyta</taxon>
        <taxon>Magnoliopsida</taxon>
        <taxon>eudicotyledons</taxon>
        <taxon>Gunneridae</taxon>
        <taxon>Pentapetalae</taxon>
        <taxon>asterids</taxon>
        <taxon>campanulids</taxon>
        <taxon>Asterales</taxon>
        <taxon>Asteraceae</taxon>
        <taxon>Asteroideae</taxon>
        <taxon>Heliantheae alliance</taxon>
        <taxon>Tageteae</taxon>
        <taxon>Tagetes</taxon>
    </lineage>
</organism>
<keyword evidence="11 14" id="KW-0472">Membrane</keyword>
<dbReference type="GO" id="GO:0016712">
    <property type="term" value="F:oxidoreductase activity, acting on paired donors, with incorporation or reduction of molecular oxygen, reduced flavin or flavoprotein as one donor, and incorporation of one atom of oxygen"/>
    <property type="evidence" value="ECO:0007669"/>
    <property type="project" value="UniProtKB-ARBA"/>
</dbReference>
<evidence type="ECO:0000256" key="3">
    <source>
        <dbReference type="ARBA" id="ARBA00010617"/>
    </source>
</evidence>
<dbReference type="EMBL" id="JAUHHV010000006">
    <property type="protein sequence ID" value="KAK1421118.1"/>
    <property type="molecule type" value="Genomic_DNA"/>
</dbReference>
<evidence type="ECO:0000256" key="7">
    <source>
        <dbReference type="ARBA" id="ARBA00022989"/>
    </source>
</evidence>
<dbReference type="Proteomes" id="UP001229421">
    <property type="component" value="Unassembled WGS sequence"/>
</dbReference>
<dbReference type="GO" id="GO:0005506">
    <property type="term" value="F:iron ion binding"/>
    <property type="evidence" value="ECO:0007669"/>
    <property type="project" value="InterPro"/>
</dbReference>
<comment type="subcellular location">
    <subcellularLocation>
        <location evidence="1">Membrane</location>
    </subcellularLocation>
</comment>
<accession>A0AAD8KGE0</accession>
<dbReference type="PRINTS" id="PR00385">
    <property type="entry name" value="P450"/>
</dbReference>
<dbReference type="Pfam" id="PF00067">
    <property type="entry name" value="p450"/>
    <property type="match status" value="1"/>
</dbReference>
<keyword evidence="9 12" id="KW-0408">Iron</keyword>
<evidence type="ECO:0000256" key="6">
    <source>
        <dbReference type="ARBA" id="ARBA00022723"/>
    </source>
</evidence>
<dbReference type="GO" id="GO:0016020">
    <property type="term" value="C:membrane"/>
    <property type="evidence" value="ECO:0007669"/>
    <property type="project" value="UniProtKB-SubCell"/>
</dbReference>
<evidence type="ECO:0000256" key="11">
    <source>
        <dbReference type="ARBA" id="ARBA00023136"/>
    </source>
</evidence>
<dbReference type="PANTHER" id="PTHR47955:SF9">
    <property type="entry name" value="PREMNASPIRODIENE OXYGENASE-LIKE"/>
    <property type="match status" value="1"/>
</dbReference>
<keyword evidence="7 14" id="KW-1133">Transmembrane helix</keyword>
<evidence type="ECO:0000256" key="13">
    <source>
        <dbReference type="RuleBase" id="RU000461"/>
    </source>
</evidence>
<evidence type="ECO:0008006" key="17">
    <source>
        <dbReference type="Google" id="ProtNLM"/>
    </source>
</evidence>
<keyword evidence="6 12" id="KW-0479">Metal-binding</keyword>
<reference evidence="15" key="1">
    <citation type="journal article" date="2023" name="bioRxiv">
        <title>Improved chromosome-level genome assembly for marigold (Tagetes erecta).</title>
        <authorList>
            <person name="Jiang F."/>
            <person name="Yuan L."/>
            <person name="Wang S."/>
            <person name="Wang H."/>
            <person name="Xu D."/>
            <person name="Wang A."/>
            <person name="Fan W."/>
        </authorList>
    </citation>
    <scope>NUCLEOTIDE SEQUENCE</scope>
    <source>
        <strain evidence="15">WSJ</strain>
        <tissue evidence="15">Leaf</tissue>
    </source>
</reference>
<evidence type="ECO:0000313" key="16">
    <source>
        <dbReference type="Proteomes" id="UP001229421"/>
    </source>
</evidence>
<dbReference type="PROSITE" id="PS00086">
    <property type="entry name" value="CYTOCHROME_P450"/>
    <property type="match status" value="1"/>
</dbReference>
<dbReference type="GO" id="GO:0051762">
    <property type="term" value="P:sesquiterpene biosynthetic process"/>
    <property type="evidence" value="ECO:0007669"/>
    <property type="project" value="UniProtKB-ARBA"/>
</dbReference>
<name>A0AAD8KGE0_TARER</name>
<feature type="binding site" description="axial binding residue" evidence="12">
    <location>
        <position position="443"/>
    </location>
    <ligand>
        <name>heme</name>
        <dbReference type="ChEBI" id="CHEBI:30413"/>
    </ligand>
    <ligandPart>
        <name>Fe</name>
        <dbReference type="ChEBI" id="CHEBI:18248"/>
    </ligandPart>
</feature>
<feature type="transmembrane region" description="Helical" evidence="14">
    <location>
        <begin position="12"/>
        <end position="32"/>
    </location>
</feature>
<evidence type="ECO:0000256" key="10">
    <source>
        <dbReference type="ARBA" id="ARBA00023033"/>
    </source>
</evidence>